<evidence type="ECO:0000256" key="5">
    <source>
        <dbReference type="ARBA" id="ARBA00022840"/>
    </source>
</evidence>
<keyword evidence="3" id="KW-0813">Transport</keyword>
<dbReference type="SUPFAM" id="SSF52540">
    <property type="entry name" value="P-loop containing nucleoside triphosphate hydrolases"/>
    <property type="match status" value="1"/>
</dbReference>
<dbReference type="PROSITE" id="PS00211">
    <property type="entry name" value="ABC_TRANSPORTER_1"/>
    <property type="match status" value="1"/>
</dbReference>
<evidence type="ECO:0000256" key="2">
    <source>
        <dbReference type="ARBA" id="ARBA00014334"/>
    </source>
</evidence>
<organism evidence="7">
    <name type="scientific">Erythrolobus madagascarensis</name>
    <dbReference type="NCBI Taxonomy" id="708628"/>
    <lineage>
        <taxon>Eukaryota</taxon>
        <taxon>Rhodophyta</taxon>
        <taxon>Bangiophyceae</taxon>
        <taxon>Porphyridiales</taxon>
        <taxon>Porphyridiaceae</taxon>
        <taxon>Erythrolobus</taxon>
    </lineage>
</organism>
<evidence type="ECO:0000313" key="7">
    <source>
        <dbReference type="EMBL" id="CAD8723998.1"/>
    </source>
</evidence>
<dbReference type="Pfam" id="PF00005">
    <property type="entry name" value="ABC_tran"/>
    <property type="match status" value="1"/>
</dbReference>
<dbReference type="Gene3D" id="3.40.50.300">
    <property type="entry name" value="P-loop containing nucleotide triphosphate hydrolases"/>
    <property type="match status" value="1"/>
</dbReference>
<dbReference type="SMART" id="SM00382">
    <property type="entry name" value="AAA"/>
    <property type="match status" value="1"/>
</dbReference>
<protein>
    <recommendedName>
        <fullName evidence="2">Probable ATP-dependent transporter ycf16</fullName>
    </recommendedName>
</protein>
<sequence>MRGRRTCLRGSVDETPRVSLPGFVSGGVRGSNNDVFRTDRCTFREPANLICERVVLREADRFGARSAAWRLSRRVMVQMSASSKAFRTALNESEANKEHIIAEDVWFSWRNVRTGKPETPVLRGVSLNVRPGEFVMLVGGNGSGKSTLLKTLREIYVPDAGRISVPHRTALVFQNAGATLMLPSVAADLMLGMPESVETKDMPDKVAANLEAVGLRGYENRRCASLSGGERQRIALASALAMEPDAMMFDEMTASMDQQTREYIVRMIRERVVEGRKAPVLWVTHLLEEINYADRVVVLDKGVITHDGPPTKMKSVLVSLRKNRAFWS</sequence>
<feature type="domain" description="ABC transporter" evidence="6">
    <location>
        <begin position="100"/>
        <end position="326"/>
    </location>
</feature>
<dbReference type="InterPro" id="IPR003593">
    <property type="entry name" value="AAA+_ATPase"/>
</dbReference>
<evidence type="ECO:0000256" key="4">
    <source>
        <dbReference type="ARBA" id="ARBA00022741"/>
    </source>
</evidence>
<dbReference type="InterPro" id="IPR050095">
    <property type="entry name" value="ECF_ABC_transporter_ATP-bd"/>
</dbReference>
<keyword evidence="4" id="KW-0547">Nucleotide-binding</keyword>
<dbReference type="GO" id="GO:0005524">
    <property type="term" value="F:ATP binding"/>
    <property type="evidence" value="ECO:0007669"/>
    <property type="project" value="UniProtKB-KW"/>
</dbReference>
<dbReference type="PANTHER" id="PTHR43553">
    <property type="entry name" value="HEAVY METAL TRANSPORTER"/>
    <property type="match status" value="1"/>
</dbReference>
<dbReference type="EMBL" id="HBFE01000131">
    <property type="protein sequence ID" value="CAD8723998.1"/>
    <property type="molecule type" value="Transcribed_RNA"/>
</dbReference>
<dbReference type="CDD" id="cd03225">
    <property type="entry name" value="ABC_cobalt_CbiO_domain1"/>
    <property type="match status" value="1"/>
</dbReference>
<dbReference type="PROSITE" id="PS50893">
    <property type="entry name" value="ABC_TRANSPORTER_2"/>
    <property type="match status" value="1"/>
</dbReference>
<dbReference type="InterPro" id="IPR027417">
    <property type="entry name" value="P-loop_NTPase"/>
</dbReference>
<dbReference type="GO" id="GO:0016887">
    <property type="term" value="F:ATP hydrolysis activity"/>
    <property type="evidence" value="ECO:0007669"/>
    <property type="project" value="InterPro"/>
</dbReference>
<proteinExistence type="inferred from homology"/>
<dbReference type="InterPro" id="IPR017871">
    <property type="entry name" value="ABC_transporter-like_CS"/>
</dbReference>
<gene>
    <name evidence="7" type="ORF">EMAD1354_LOCUS75</name>
</gene>
<reference evidence="7" key="1">
    <citation type="submission" date="2021-01" db="EMBL/GenBank/DDBJ databases">
        <authorList>
            <person name="Corre E."/>
            <person name="Pelletier E."/>
            <person name="Niang G."/>
            <person name="Scheremetjew M."/>
            <person name="Finn R."/>
            <person name="Kale V."/>
            <person name="Holt S."/>
            <person name="Cochrane G."/>
            <person name="Meng A."/>
            <person name="Brown T."/>
            <person name="Cohen L."/>
        </authorList>
    </citation>
    <scope>NUCLEOTIDE SEQUENCE</scope>
    <source>
        <strain evidence="7">CCMP3276</strain>
    </source>
</reference>
<accession>A0A7S0T3I1</accession>
<evidence type="ECO:0000256" key="3">
    <source>
        <dbReference type="ARBA" id="ARBA00022448"/>
    </source>
</evidence>
<comment type="similarity">
    <text evidence="1">Belongs to the ABC transporter superfamily.</text>
</comment>
<dbReference type="GO" id="GO:0042626">
    <property type="term" value="F:ATPase-coupled transmembrane transporter activity"/>
    <property type="evidence" value="ECO:0007669"/>
    <property type="project" value="TreeGrafter"/>
</dbReference>
<dbReference type="GO" id="GO:0043190">
    <property type="term" value="C:ATP-binding cassette (ABC) transporter complex"/>
    <property type="evidence" value="ECO:0007669"/>
    <property type="project" value="TreeGrafter"/>
</dbReference>
<evidence type="ECO:0000256" key="1">
    <source>
        <dbReference type="ARBA" id="ARBA00005417"/>
    </source>
</evidence>
<name>A0A7S0T3I1_9RHOD</name>
<dbReference type="InterPro" id="IPR015856">
    <property type="entry name" value="ABC_transpr_CbiO/EcfA_su"/>
</dbReference>
<keyword evidence="5" id="KW-0067">ATP-binding</keyword>
<dbReference type="InterPro" id="IPR003439">
    <property type="entry name" value="ABC_transporter-like_ATP-bd"/>
</dbReference>
<dbReference type="PANTHER" id="PTHR43553:SF24">
    <property type="entry name" value="ENERGY-COUPLING FACTOR TRANSPORTER ATP-BINDING PROTEIN ECFA1"/>
    <property type="match status" value="1"/>
</dbReference>
<evidence type="ECO:0000259" key="6">
    <source>
        <dbReference type="PROSITE" id="PS50893"/>
    </source>
</evidence>
<dbReference type="AlphaFoldDB" id="A0A7S0T3I1"/>